<dbReference type="InterPro" id="IPR023213">
    <property type="entry name" value="CAT-like_dom_sf"/>
</dbReference>
<reference evidence="6" key="1">
    <citation type="submission" date="2023-01" db="EMBL/GenBank/DDBJ databases">
        <authorList>
            <person name="Piombo E."/>
        </authorList>
    </citation>
    <scope>NUCLEOTIDE SEQUENCE</scope>
</reference>
<comment type="cofactor">
    <cofactor evidence="1">
        <name>(R)-lipoate</name>
        <dbReference type="ChEBI" id="CHEBI:83088"/>
    </cofactor>
</comment>
<organism evidence="6 7">
    <name type="scientific">Clonostachys chloroleuca</name>
    <dbReference type="NCBI Taxonomy" id="1926264"/>
    <lineage>
        <taxon>Eukaryota</taxon>
        <taxon>Fungi</taxon>
        <taxon>Dikarya</taxon>
        <taxon>Ascomycota</taxon>
        <taxon>Pezizomycotina</taxon>
        <taxon>Sordariomycetes</taxon>
        <taxon>Hypocreomycetidae</taxon>
        <taxon>Hypocreales</taxon>
        <taxon>Bionectriaceae</taxon>
        <taxon>Clonostachys</taxon>
    </lineage>
</organism>
<evidence type="ECO:0000313" key="6">
    <source>
        <dbReference type="EMBL" id="CAI6013737.1"/>
    </source>
</evidence>
<dbReference type="PANTHER" id="PTHR43178:SF5">
    <property type="entry name" value="LIPOAMIDE ACYLTRANSFERASE COMPONENT OF BRANCHED-CHAIN ALPHA-KETO ACID DEHYDROGENASE COMPLEX, MITOCHONDRIAL"/>
    <property type="match status" value="1"/>
</dbReference>
<dbReference type="InterPro" id="IPR050743">
    <property type="entry name" value="2-oxoacid_DH_E2_comp"/>
</dbReference>
<dbReference type="GO" id="GO:0016407">
    <property type="term" value="F:acetyltransferase activity"/>
    <property type="evidence" value="ECO:0007669"/>
    <property type="project" value="TreeGrafter"/>
</dbReference>
<proteinExistence type="predicted"/>
<dbReference type="PANTHER" id="PTHR43178">
    <property type="entry name" value="DIHYDROLIPOAMIDE ACETYLTRANSFERASE COMPONENT OF PYRUVATE DEHYDROGENASE COMPLEX"/>
    <property type="match status" value="1"/>
</dbReference>
<sequence length="101" mass="10704">MASEARRPARLAKAGKLSPDDMKGASLTVSNIGTIDGNVVAPAILSLMTAIVAIGKVEDVPIFEADENGIEQVVKKNWSADHRVLDGATMARCAQEVAMWL</sequence>
<keyword evidence="7" id="KW-1185">Reference proteome</keyword>
<dbReference type="Proteomes" id="UP001160390">
    <property type="component" value="Unassembled WGS sequence"/>
</dbReference>
<feature type="region of interest" description="Disordered" evidence="4">
    <location>
        <begin position="1"/>
        <end position="24"/>
    </location>
</feature>
<dbReference type="EMBL" id="CABFNP030000373">
    <property type="protein sequence ID" value="CAI6013737.1"/>
    <property type="molecule type" value="Genomic_DNA"/>
</dbReference>
<evidence type="ECO:0000256" key="1">
    <source>
        <dbReference type="ARBA" id="ARBA00001938"/>
    </source>
</evidence>
<protein>
    <recommendedName>
        <fullName evidence="5">2-oxoacid dehydrogenase acyltransferase catalytic domain-containing protein</fullName>
    </recommendedName>
</protein>
<dbReference type="Gene3D" id="3.30.559.10">
    <property type="entry name" value="Chloramphenicol acetyltransferase-like domain"/>
    <property type="match status" value="1"/>
</dbReference>
<evidence type="ECO:0000259" key="5">
    <source>
        <dbReference type="Pfam" id="PF00198"/>
    </source>
</evidence>
<comment type="caution">
    <text evidence="6">The sequence shown here is derived from an EMBL/GenBank/DDBJ whole genome shotgun (WGS) entry which is preliminary data.</text>
</comment>
<gene>
    <name evidence="6" type="ORF">CCHLO57077_00017596</name>
</gene>
<dbReference type="SUPFAM" id="SSF52777">
    <property type="entry name" value="CoA-dependent acyltransferases"/>
    <property type="match status" value="1"/>
</dbReference>
<evidence type="ECO:0000256" key="3">
    <source>
        <dbReference type="ARBA" id="ARBA00023315"/>
    </source>
</evidence>
<dbReference type="InterPro" id="IPR001078">
    <property type="entry name" value="2-oxoacid_DH_actylTfrase"/>
</dbReference>
<evidence type="ECO:0000256" key="4">
    <source>
        <dbReference type="SAM" id="MobiDB-lite"/>
    </source>
</evidence>
<feature type="domain" description="2-oxoacid dehydrogenase acyltransferase catalytic" evidence="5">
    <location>
        <begin position="2"/>
        <end position="98"/>
    </location>
</feature>
<dbReference type="GO" id="GO:0031405">
    <property type="term" value="F:lipoic acid binding"/>
    <property type="evidence" value="ECO:0007669"/>
    <property type="project" value="TreeGrafter"/>
</dbReference>
<keyword evidence="3" id="KW-0012">Acyltransferase</keyword>
<keyword evidence="2" id="KW-0808">Transferase</keyword>
<accession>A0AA35LPQ9</accession>
<evidence type="ECO:0000256" key="2">
    <source>
        <dbReference type="ARBA" id="ARBA00022679"/>
    </source>
</evidence>
<evidence type="ECO:0000313" key="7">
    <source>
        <dbReference type="Proteomes" id="UP001160390"/>
    </source>
</evidence>
<dbReference type="Pfam" id="PF00198">
    <property type="entry name" value="2-oxoacid_dh"/>
    <property type="match status" value="1"/>
</dbReference>
<dbReference type="AlphaFoldDB" id="A0AA35LPQ9"/>
<dbReference type="GO" id="GO:0005739">
    <property type="term" value="C:mitochondrion"/>
    <property type="evidence" value="ECO:0007669"/>
    <property type="project" value="TreeGrafter"/>
</dbReference>
<name>A0AA35LPQ9_9HYPO</name>